<dbReference type="Proteomes" id="UP000242469">
    <property type="component" value="Unassembled WGS sequence"/>
</dbReference>
<dbReference type="Gene3D" id="3.90.226.10">
    <property type="entry name" value="2-enoyl-CoA Hydratase, Chain A, domain 1"/>
    <property type="match status" value="1"/>
</dbReference>
<dbReference type="InterPro" id="IPR020992">
    <property type="entry name" value="Tail_Prtase_C"/>
</dbReference>
<dbReference type="InterPro" id="IPR001478">
    <property type="entry name" value="PDZ"/>
</dbReference>
<dbReference type="PANTHER" id="PTHR32060:SF22">
    <property type="entry name" value="CARBOXYL-TERMINAL-PROCESSING PEPTIDASE 3, CHLOROPLASTIC"/>
    <property type="match status" value="1"/>
</dbReference>
<dbReference type="CDD" id="cd07560">
    <property type="entry name" value="Peptidase_S41_CPP"/>
    <property type="match status" value="1"/>
</dbReference>
<dbReference type="GO" id="GO:0007165">
    <property type="term" value="P:signal transduction"/>
    <property type="evidence" value="ECO:0007669"/>
    <property type="project" value="TreeGrafter"/>
</dbReference>
<dbReference type="GO" id="GO:0006508">
    <property type="term" value="P:proteolysis"/>
    <property type="evidence" value="ECO:0007669"/>
    <property type="project" value="UniProtKB-KW"/>
</dbReference>
<proteinExistence type="inferred from homology"/>
<dbReference type="NCBIfam" id="TIGR00225">
    <property type="entry name" value="prc"/>
    <property type="match status" value="1"/>
</dbReference>
<dbReference type="PANTHER" id="PTHR32060">
    <property type="entry name" value="TAIL-SPECIFIC PROTEASE"/>
    <property type="match status" value="1"/>
</dbReference>
<protein>
    <submittedName>
        <fullName evidence="8">C-terminal processing peptidase-1. Serine peptidase. MEROPS family S41A</fullName>
    </submittedName>
</protein>
<reference evidence="9" key="1">
    <citation type="submission" date="2016-10" db="EMBL/GenBank/DDBJ databases">
        <authorList>
            <person name="Varghese N."/>
            <person name="Submissions S."/>
        </authorList>
    </citation>
    <scope>NUCLEOTIDE SEQUENCE [LARGE SCALE GENOMIC DNA]</scope>
    <source>
        <strain evidence="9">DSM 11526</strain>
    </source>
</reference>
<evidence type="ECO:0000313" key="9">
    <source>
        <dbReference type="Proteomes" id="UP000242469"/>
    </source>
</evidence>
<dbReference type="InterPro" id="IPR029045">
    <property type="entry name" value="ClpP/crotonase-like_dom_sf"/>
</dbReference>
<dbReference type="Pfam" id="PF11818">
    <property type="entry name" value="DUF3340"/>
    <property type="match status" value="1"/>
</dbReference>
<dbReference type="Pfam" id="PF17804">
    <property type="entry name" value="TSP_NTD"/>
    <property type="match status" value="1"/>
</dbReference>
<dbReference type="Pfam" id="PF00595">
    <property type="entry name" value="PDZ"/>
    <property type="match status" value="1"/>
</dbReference>
<evidence type="ECO:0000256" key="4">
    <source>
        <dbReference type="ARBA" id="ARBA00022825"/>
    </source>
</evidence>
<dbReference type="GO" id="GO:0004175">
    <property type="term" value="F:endopeptidase activity"/>
    <property type="evidence" value="ECO:0007669"/>
    <property type="project" value="TreeGrafter"/>
</dbReference>
<evidence type="ECO:0000313" key="8">
    <source>
        <dbReference type="EMBL" id="SEA55265.1"/>
    </source>
</evidence>
<dbReference type="SMART" id="SM00245">
    <property type="entry name" value="TSPc"/>
    <property type="match status" value="1"/>
</dbReference>
<dbReference type="Gene3D" id="2.30.42.10">
    <property type="match status" value="1"/>
</dbReference>
<dbReference type="FunFam" id="3.90.226.10:FF:000090">
    <property type="entry name" value="Tail-specific protease"/>
    <property type="match status" value="1"/>
</dbReference>
<evidence type="ECO:0000256" key="3">
    <source>
        <dbReference type="ARBA" id="ARBA00022801"/>
    </source>
</evidence>
<dbReference type="InterPro" id="IPR040573">
    <property type="entry name" value="TSP_N"/>
</dbReference>
<evidence type="ECO:0000256" key="2">
    <source>
        <dbReference type="ARBA" id="ARBA00022670"/>
    </source>
</evidence>
<organism evidence="8 9">
    <name type="scientific">Marinobacterium iners DSM 11526</name>
    <dbReference type="NCBI Taxonomy" id="1122198"/>
    <lineage>
        <taxon>Bacteria</taxon>
        <taxon>Pseudomonadati</taxon>
        <taxon>Pseudomonadota</taxon>
        <taxon>Gammaproteobacteria</taxon>
        <taxon>Oceanospirillales</taxon>
        <taxon>Oceanospirillaceae</taxon>
        <taxon>Marinobacterium</taxon>
    </lineage>
</organism>
<accession>A0A1H4C494</accession>
<evidence type="ECO:0000256" key="6">
    <source>
        <dbReference type="SAM" id="SignalP"/>
    </source>
</evidence>
<dbReference type="InterPro" id="IPR005151">
    <property type="entry name" value="Tail-specific_protease"/>
</dbReference>
<dbReference type="RefSeq" id="WP_091824999.1">
    <property type="nucleotide sequence ID" value="NZ_FNRJ01000004.1"/>
</dbReference>
<comment type="similarity">
    <text evidence="1 5">Belongs to the peptidase S41A family.</text>
</comment>
<dbReference type="InterPro" id="IPR004447">
    <property type="entry name" value="Peptidase_S41A"/>
</dbReference>
<sequence>MLKPHFLTLVTALTLTLGIAPAQANLAPEPIHTQTMLDVVTSLQQGHYNRIDIDDQLSEAVLDQYLATLDPERSHFLASDIQQFEQWRHLLDDQILQGETEAAFEIFNRYQERRLQRLNYMISTLEDESNTWDFNRNDVLEGDRSEAEWIKTDAELQQLWRKQLKSSLLSLKLADKTTEEAQEVLLRRYQNQKQRTDQAKSDDVFESFVNALTHEFDPHTQYFSPQGSENFQINMSLSLEGIGAVLQSENDQTKVVRLVPAGPADKTGQLKPADIIVGVGQGEDGAIEDVVGMRLDDVVSKIRGPKGTLVRLEVIPADAVDRQARKVIRIERNKVKLEEQAARKRVLELNRDGKEFKLGVIEIPTFYIDFEALQKGDPDYKSTTRDVEKLINELREEDIDGLIVDLRNNGGGSLREANELVGLFIQRGPTVQIRDASGRVDILGDFDPKVAWDGPMAVIVNRLSASASEIFAGAIQDYNRGILIGNRTFGKGTVQTLQPIEHGQVKLTHAKFYRISGDSTQHRGVEPDIRLPSLYTVEDIGESALDKALPWDQVRPVRHGRFPSLSPFMQQLLERHQARTETDPDFIFMRKQVEHLEKQKKITHISLNQDTLQQERETNENWLLSVENERRAGLGMPPVKTLAEVDDTLPKDEQGRPINPESEAILAESGEVLLDLIDLTLSHTAALPDHISNRKAME</sequence>
<dbReference type="GO" id="GO:0030288">
    <property type="term" value="C:outer membrane-bounded periplasmic space"/>
    <property type="evidence" value="ECO:0007669"/>
    <property type="project" value="TreeGrafter"/>
</dbReference>
<keyword evidence="9" id="KW-1185">Reference proteome</keyword>
<feature type="domain" description="PDZ" evidence="7">
    <location>
        <begin position="232"/>
        <end position="303"/>
    </location>
</feature>
<feature type="chain" id="PRO_5017278444" evidence="6">
    <location>
        <begin position="25"/>
        <end position="698"/>
    </location>
</feature>
<dbReference type="CDD" id="cd06782">
    <property type="entry name" value="cpPDZ_CPP-like"/>
    <property type="match status" value="1"/>
</dbReference>
<dbReference type="AlphaFoldDB" id="A0A1H4C494"/>
<evidence type="ECO:0000256" key="1">
    <source>
        <dbReference type="ARBA" id="ARBA00009179"/>
    </source>
</evidence>
<keyword evidence="2 5" id="KW-0645">Protease</keyword>
<dbReference type="OrthoDB" id="9812068at2"/>
<keyword evidence="3 5" id="KW-0378">Hydrolase</keyword>
<dbReference type="SMART" id="SM00228">
    <property type="entry name" value="PDZ"/>
    <property type="match status" value="1"/>
</dbReference>
<keyword evidence="4 5" id="KW-0720">Serine protease</keyword>
<name>A0A1H4C494_9GAMM</name>
<keyword evidence="6" id="KW-0732">Signal</keyword>
<dbReference type="PROSITE" id="PS50106">
    <property type="entry name" value="PDZ"/>
    <property type="match status" value="1"/>
</dbReference>
<dbReference type="SUPFAM" id="SSF52096">
    <property type="entry name" value="ClpP/crotonase"/>
    <property type="match status" value="1"/>
</dbReference>
<feature type="signal peptide" evidence="6">
    <location>
        <begin position="1"/>
        <end position="24"/>
    </location>
</feature>
<gene>
    <name evidence="8" type="ORF">SAMN02745729_104179</name>
</gene>
<dbReference type="InterPro" id="IPR036034">
    <property type="entry name" value="PDZ_sf"/>
</dbReference>
<dbReference type="STRING" id="1122198.SAMN02745729_104179"/>
<evidence type="ECO:0000259" key="7">
    <source>
        <dbReference type="PROSITE" id="PS50106"/>
    </source>
</evidence>
<dbReference type="Pfam" id="PF03572">
    <property type="entry name" value="Peptidase_S41"/>
    <property type="match status" value="1"/>
</dbReference>
<dbReference type="SUPFAM" id="SSF50156">
    <property type="entry name" value="PDZ domain-like"/>
    <property type="match status" value="1"/>
</dbReference>
<evidence type="ECO:0000256" key="5">
    <source>
        <dbReference type="RuleBase" id="RU004404"/>
    </source>
</evidence>
<dbReference type="GO" id="GO:0008236">
    <property type="term" value="F:serine-type peptidase activity"/>
    <property type="evidence" value="ECO:0007669"/>
    <property type="project" value="UniProtKB-KW"/>
</dbReference>
<dbReference type="EMBL" id="FNRJ01000004">
    <property type="protein sequence ID" value="SEA55265.1"/>
    <property type="molecule type" value="Genomic_DNA"/>
</dbReference>